<evidence type="ECO:0000256" key="2">
    <source>
        <dbReference type="ARBA" id="ARBA00022801"/>
    </source>
</evidence>
<dbReference type="RefSeq" id="WP_092066776.1">
    <property type="nucleotide sequence ID" value="NZ_FOJU01000006.1"/>
</dbReference>
<dbReference type="SUPFAM" id="SSF53474">
    <property type="entry name" value="alpha/beta-Hydrolases"/>
    <property type="match status" value="1"/>
</dbReference>
<proteinExistence type="inferred from homology"/>
<evidence type="ECO:0000256" key="1">
    <source>
        <dbReference type="ARBA" id="ARBA00006499"/>
    </source>
</evidence>
<dbReference type="Pfam" id="PF02230">
    <property type="entry name" value="Abhydrolase_2"/>
    <property type="match status" value="1"/>
</dbReference>
<dbReference type="InterPro" id="IPR029058">
    <property type="entry name" value="AB_hydrolase_fold"/>
</dbReference>
<gene>
    <name evidence="4" type="ORF">SAMN05421688_3232</name>
</gene>
<evidence type="ECO:0000313" key="4">
    <source>
        <dbReference type="EMBL" id="SFB14714.1"/>
    </source>
</evidence>
<feature type="domain" description="Phospholipase/carboxylesterase/thioesterase" evidence="3">
    <location>
        <begin position="7"/>
        <end position="215"/>
    </location>
</feature>
<dbReference type="Gene3D" id="3.40.50.1820">
    <property type="entry name" value="alpha/beta hydrolase"/>
    <property type="match status" value="1"/>
</dbReference>
<protein>
    <submittedName>
        <fullName evidence="4">Phospholipase/carboxylesterase</fullName>
    </submittedName>
</protein>
<dbReference type="STRING" id="871651.SAMN05421688_3232"/>
<dbReference type="GO" id="GO:0016787">
    <property type="term" value="F:hydrolase activity"/>
    <property type="evidence" value="ECO:0007669"/>
    <property type="project" value="UniProtKB-KW"/>
</dbReference>
<dbReference type="EMBL" id="FOJU01000006">
    <property type="protein sequence ID" value="SFB14714.1"/>
    <property type="molecule type" value="Genomic_DNA"/>
</dbReference>
<dbReference type="AlphaFoldDB" id="A0A1I0YN04"/>
<dbReference type="InterPro" id="IPR050565">
    <property type="entry name" value="LYPA1-2/EST-like"/>
</dbReference>
<keyword evidence="2" id="KW-0378">Hydrolase</keyword>
<accession>A0A1I0YN04</accession>
<reference evidence="4 5" key="1">
    <citation type="submission" date="2016-10" db="EMBL/GenBank/DDBJ databases">
        <authorList>
            <person name="de Groot N.N."/>
        </authorList>
    </citation>
    <scope>NUCLEOTIDE SEQUENCE [LARGE SCALE GENOMIC DNA]</scope>
    <source>
        <strain evidence="4 5">DSM 29316</strain>
    </source>
</reference>
<evidence type="ECO:0000313" key="5">
    <source>
        <dbReference type="Proteomes" id="UP000198796"/>
    </source>
</evidence>
<dbReference type="PANTHER" id="PTHR10655:SF17">
    <property type="entry name" value="LYSOPHOSPHOLIPASE-LIKE PROTEIN 1"/>
    <property type="match status" value="1"/>
</dbReference>
<sequence length="221" mass="23663">MTRALEAQRVEPKSGTMRSAVVFLHGYGANGADLIGLAEPLADHLPDTMFIAPDAPEEVPGHPMGRQWFPIPWIDGSSEEEAERGLIAASADLDAFLDGLMVDEDLLPEQVVLFGFSQGTMMSLHVAPRREDAVAGIVAFSGRLLKPELLVDEVVSRPPVLLVHGDQDDVVPPQSLPDAAEALQQAGWKEVFAHVMKGTAHGIAPDGLSVALAFMRDKCGL</sequence>
<keyword evidence="5" id="KW-1185">Reference proteome</keyword>
<dbReference type="PANTHER" id="PTHR10655">
    <property type="entry name" value="LYSOPHOSPHOLIPASE-RELATED"/>
    <property type="match status" value="1"/>
</dbReference>
<dbReference type="InterPro" id="IPR003140">
    <property type="entry name" value="PLipase/COase/thioEstase"/>
</dbReference>
<dbReference type="Proteomes" id="UP000198796">
    <property type="component" value="Unassembled WGS sequence"/>
</dbReference>
<comment type="similarity">
    <text evidence="1">Belongs to the AB hydrolase superfamily. AB hydrolase 2 family.</text>
</comment>
<evidence type="ECO:0000259" key="3">
    <source>
        <dbReference type="Pfam" id="PF02230"/>
    </source>
</evidence>
<name>A0A1I0YN04_9RHOB</name>
<organism evidence="4 5">
    <name type="scientific">Poseidonocella pacifica</name>
    <dbReference type="NCBI Taxonomy" id="871651"/>
    <lineage>
        <taxon>Bacteria</taxon>
        <taxon>Pseudomonadati</taxon>
        <taxon>Pseudomonadota</taxon>
        <taxon>Alphaproteobacteria</taxon>
        <taxon>Rhodobacterales</taxon>
        <taxon>Roseobacteraceae</taxon>
        <taxon>Poseidonocella</taxon>
    </lineage>
</organism>
<dbReference type="OrthoDB" id="9801763at2"/>